<evidence type="ECO:0000259" key="5">
    <source>
        <dbReference type="Pfam" id="PF07602"/>
    </source>
</evidence>
<sequence>MIVLAFRYLSGGNEAPPVKGIVGNGSQHYITPRPGSNALYVSPSGNDNHNGSEAQPFATIQKAADVVKPGTIVYVLPGTYNEDVVVEHDGTAKARIAFVSLKQWAAKIKTTNDDVPWTTKADYIDIIGFDISSDGARDGLVNWGSFTRTIGNRIHDIPGTCDKTGGSGMTDTNYTAHDNDIIGNVVFHIGDTYPKMCEYVHAIYHSNARGHIVNNIAYDNAGVGINLWHAATDTIISNNLVFGNKEHGISIGTEPKDNDGDDGDHFIVTNNISINNGILGMRERKGVGSHNQFSHNIVYGNGRAAFGDESYEWPSAVDTKDVDTITKEVMFVSFQADGTGDYHLQTGSSAIDAGIALGAPTTDFDGNPRPEGKDYDIGPFEYQK</sequence>
<dbReference type="InterPro" id="IPR006626">
    <property type="entry name" value="PbH1"/>
</dbReference>
<dbReference type="Pfam" id="PF07602">
    <property type="entry name" value="DUF1565"/>
    <property type="match status" value="1"/>
</dbReference>
<dbReference type="EMBL" id="BNJK01000002">
    <property type="protein sequence ID" value="GHO99305.1"/>
    <property type="molecule type" value="Genomic_DNA"/>
</dbReference>
<evidence type="ECO:0000256" key="4">
    <source>
        <dbReference type="SAM" id="MobiDB-lite"/>
    </source>
</evidence>
<dbReference type="InterPro" id="IPR012334">
    <property type="entry name" value="Pectin_lyas_fold"/>
</dbReference>
<protein>
    <recommendedName>
        <fullName evidence="5">DUF1565 domain-containing protein</fullName>
    </recommendedName>
</protein>
<reference evidence="6" key="1">
    <citation type="submission" date="2020-10" db="EMBL/GenBank/DDBJ databases">
        <title>Taxonomic study of unclassified bacteria belonging to the class Ktedonobacteria.</title>
        <authorList>
            <person name="Yabe S."/>
            <person name="Wang C.M."/>
            <person name="Zheng Y."/>
            <person name="Sakai Y."/>
            <person name="Cavaletti L."/>
            <person name="Monciardini P."/>
            <person name="Donadio S."/>
        </authorList>
    </citation>
    <scope>NUCLEOTIDE SEQUENCE</scope>
    <source>
        <strain evidence="6">ID150040</strain>
    </source>
</reference>
<dbReference type="InterPro" id="IPR052052">
    <property type="entry name" value="Polysaccharide_Lyase_9"/>
</dbReference>
<dbReference type="GO" id="GO:0005576">
    <property type="term" value="C:extracellular region"/>
    <property type="evidence" value="ECO:0007669"/>
    <property type="project" value="UniProtKB-SubCell"/>
</dbReference>
<dbReference type="InterPro" id="IPR011050">
    <property type="entry name" value="Pectin_lyase_fold/virulence"/>
</dbReference>
<dbReference type="SMART" id="SM00710">
    <property type="entry name" value="PbH1"/>
    <property type="match status" value="3"/>
</dbReference>
<dbReference type="SUPFAM" id="SSF51126">
    <property type="entry name" value="Pectin lyase-like"/>
    <property type="match status" value="1"/>
</dbReference>
<accession>A0A8J3IVL5</accession>
<comment type="subcellular location">
    <subcellularLocation>
        <location evidence="1">Secreted</location>
    </subcellularLocation>
</comment>
<dbReference type="GO" id="GO:0016837">
    <property type="term" value="F:carbon-oxygen lyase activity, acting on polysaccharides"/>
    <property type="evidence" value="ECO:0007669"/>
    <property type="project" value="TreeGrafter"/>
</dbReference>
<evidence type="ECO:0000313" key="6">
    <source>
        <dbReference type="EMBL" id="GHO99305.1"/>
    </source>
</evidence>
<dbReference type="InterPro" id="IPR011459">
    <property type="entry name" value="DUF1565"/>
</dbReference>
<evidence type="ECO:0000256" key="3">
    <source>
        <dbReference type="ARBA" id="ARBA00022729"/>
    </source>
</evidence>
<dbReference type="PANTHER" id="PTHR40088:SF2">
    <property type="entry name" value="SECRETED SUGAR HYDROLASE"/>
    <property type="match status" value="1"/>
</dbReference>
<keyword evidence="7" id="KW-1185">Reference proteome</keyword>
<dbReference type="Proteomes" id="UP000597444">
    <property type="component" value="Unassembled WGS sequence"/>
</dbReference>
<feature type="compositionally biased region" description="Basic and acidic residues" evidence="4">
    <location>
        <begin position="366"/>
        <end position="376"/>
    </location>
</feature>
<proteinExistence type="predicted"/>
<feature type="domain" description="DUF1565" evidence="5">
    <location>
        <begin position="44"/>
        <end position="83"/>
    </location>
</feature>
<name>A0A8J3IVL5_9CHLR</name>
<dbReference type="InterPro" id="IPR059226">
    <property type="entry name" value="Choice_anch_Q_dom"/>
</dbReference>
<dbReference type="PANTHER" id="PTHR40088">
    <property type="entry name" value="PECTATE LYASE (EUROFUNG)"/>
    <property type="match status" value="1"/>
</dbReference>
<evidence type="ECO:0000313" key="7">
    <source>
        <dbReference type="Proteomes" id="UP000597444"/>
    </source>
</evidence>
<evidence type="ECO:0000256" key="2">
    <source>
        <dbReference type="ARBA" id="ARBA00022525"/>
    </source>
</evidence>
<gene>
    <name evidence="6" type="primary">ywoF</name>
    <name evidence="6" type="ORF">KSF_093530</name>
</gene>
<dbReference type="NCBIfam" id="NF041518">
    <property type="entry name" value="choice_anch_Q"/>
    <property type="match status" value="1"/>
</dbReference>
<organism evidence="6 7">
    <name type="scientific">Reticulibacter mediterranei</name>
    <dbReference type="NCBI Taxonomy" id="2778369"/>
    <lineage>
        <taxon>Bacteria</taxon>
        <taxon>Bacillati</taxon>
        <taxon>Chloroflexota</taxon>
        <taxon>Ktedonobacteria</taxon>
        <taxon>Ktedonobacterales</taxon>
        <taxon>Reticulibacteraceae</taxon>
        <taxon>Reticulibacter</taxon>
    </lineage>
</organism>
<dbReference type="AlphaFoldDB" id="A0A8J3IVL5"/>
<evidence type="ECO:0000256" key="1">
    <source>
        <dbReference type="ARBA" id="ARBA00004613"/>
    </source>
</evidence>
<dbReference type="Gene3D" id="2.160.20.10">
    <property type="entry name" value="Single-stranded right-handed beta-helix, Pectin lyase-like"/>
    <property type="match status" value="1"/>
</dbReference>
<keyword evidence="2" id="KW-0964">Secreted</keyword>
<keyword evidence="3" id="KW-0732">Signal</keyword>
<feature type="region of interest" description="Disordered" evidence="4">
    <location>
        <begin position="359"/>
        <end position="384"/>
    </location>
</feature>
<comment type="caution">
    <text evidence="6">The sequence shown here is derived from an EMBL/GenBank/DDBJ whole genome shotgun (WGS) entry which is preliminary data.</text>
</comment>